<evidence type="ECO:0000256" key="1">
    <source>
        <dbReference type="SAM" id="MobiDB-lite"/>
    </source>
</evidence>
<feature type="region of interest" description="Disordered" evidence="1">
    <location>
        <begin position="1"/>
        <end position="31"/>
    </location>
</feature>
<organism evidence="2 3">
    <name type="scientific">Candida boidinii</name>
    <name type="common">Yeast</name>
    <dbReference type="NCBI Taxonomy" id="5477"/>
    <lineage>
        <taxon>Eukaryota</taxon>
        <taxon>Fungi</taxon>
        <taxon>Dikarya</taxon>
        <taxon>Ascomycota</taxon>
        <taxon>Saccharomycotina</taxon>
        <taxon>Pichiomycetes</taxon>
        <taxon>Pichiales</taxon>
        <taxon>Pichiaceae</taxon>
        <taxon>Ogataea</taxon>
        <taxon>Ogataea/Candida clade</taxon>
    </lineage>
</organism>
<sequence>METYSKMLDEEAAQEQEEAEEELVEGAVQPRAKILPTAEEEEEIKAGPQDLTMVRTRMLEIVKVLEDFKTLSEEGRSRTEYMDRLIKDICEYFGYTPIHTS</sequence>
<dbReference type="AlphaFoldDB" id="A0A9W6WMD2"/>
<accession>A0A9W6WMD2</accession>
<name>A0A9W6WMD2_CANBO</name>
<keyword evidence="3" id="KW-1185">Reference proteome</keyword>
<proteinExistence type="predicted"/>
<comment type="caution">
    <text evidence="2">The sequence shown here is derived from an EMBL/GenBank/DDBJ whole genome shotgun (WGS) entry which is preliminary data.</text>
</comment>
<gene>
    <name evidence="2" type="ORF">Cboi02_000667800</name>
</gene>
<reference evidence="2" key="1">
    <citation type="submission" date="2023-04" db="EMBL/GenBank/DDBJ databases">
        <title>Candida boidinii NBRC 10035.</title>
        <authorList>
            <person name="Ichikawa N."/>
            <person name="Sato H."/>
            <person name="Tonouchi N."/>
        </authorList>
    </citation>
    <scope>NUCLEOTIDE SEQUENCE</scope>
    <source>
        <strain evidence="2">NBRC 10035</strain>
    </source>
</reference>
<evidence type="ECO:0000313" key="3">
    <source>
        <dbReference type="Proteomes" id="UP001165120"/>
    </source>
</evidence>
<feature type="compositionally biased region" description="Acidic residues" evidence="1">
    <location>
        <begin position="10"/>
        <end position="24"/>
    </location>
</feature>
<dbReference type="EMBL" id="BSXN01004821">
    <property type="protein sequence ID" value="GME81898.1"/>
    <property type="molecule type" value="Genomic_DNA"/>
</dbReference>
<dbReference type="Proteomes" id="UP001165120">
    <property type="component" value="Unassembled WGS sequence"/>
</dbReference>
<evidence type="ECO:0000313" key="2">
    <source>
        <dbReference type="EMBL" id="GME81898.1"/>
    </source>
</evidence>
<protein>
    <submittedName>
        <fullName evidence="2">Unnamed protein product</fullName>
    </submittedName>
</protein>